<keyword evidence="2" id="KW-1185">Reference proteome</keyword>
<protein>
    <submittedName>
        <fullName evidence="1 3">Uncharacterized protein</fullName>
    </submittedName>
</protein>
<gene>
    <name evidence="1" type="ORF">HPBE_LOCUS21747</name>
</gene>
<name>A0A183GGV6_HELPZ</name>
<accession>A0A183GGV6</accession>
<reference evidence="3" key="2">
    <citation type="submission" date="2019-09" db="UniProtKB">
        <authorList>
            <consortium name="WormBaseParasite"/>
        </authorList>
    </citation>
    <scope>IDENTIFICATION</scope>
</reference>
<sequence>MRNEDVRAVMKSAPIQLMMREQRLRCYGHVFRRLKDHPISFLELRWKTEETVHSRLANLAAITYDLNPCVLTAAVHCVAISLTQCDRRRRGAPEVLWGCPRERAAGVIDCKNADCVVAKHPW</sequence>
<accession>A0A3P8BPT8</accession>
<dbReference type="OrthoDB" id="5794356at2759"/>
<dbReference type="AlphaFoldDB" id="A0A183GGV6"/>
<dbReference type="WBParaSite" id="HPBE_0002174701-mRNA-1">
    <property type="protein sequence ID" value="HPBE_0002174701-mRNA-1"/>
    <property type="gene ID" value="HPBE_0002174701"/>
</dbReference>
<dbReference type="EMBL" id="UZAH01033301">
    <property type="protein sequence ID" value="VDP27822.1"/>
    <property type="molecule type" value="Genomic_DNA"/>
</dbReference>
<evidence type="ECO:0000313" key="2">
    <source>
        <dbReference type="Proteomes" id="UP000050761"/>
    </source>
</evidence>
<dbReference type="Proteomes" id="UP000050761">
    <property type="component" value="Unassembled WGS sequence"/>
</dbReference>
<evidence type="ECO:0000313" key="3">
    <source>
        <dbReference type="WBParaSite" id="HPBE_0002174701-mRNA-1"/>
    </source>
</evidence>
<organism evidence="2 3">
    <name type="scientific">Heligmosomoides polygyrus</name>
    <name type="common">Parasitic roundworm</name>
    <dbReference type="NCBI Taxonomy" id="6339"/>
    <lineage>
        <taxon>Eukaryota</taxon>
        <taxon>Metazoa</taxon>
        <taxon>Ecdysozoa</taxon>
        <taxon>Nematoda</taxon>
        <taxon>Chromadorea</taxon>
        <taxon>Rhabditida</taxon>
        <taxon>Rhabditina</taxon>
        <taxon>Rhabditomorpha</taxon>
        <taxon>Strongyloidea</taxon>
        <taxon>Heligmosomidae</taxon>
        <taxon>Heligmosomoides</taxon>
    </lineage>
</organism>
<proteinExistence type="predicted"/>
<reference evidence="1 2" key="1">
    <citation type="submission" date="2018-11" db="EMBL/GenBank/DDBJ databases">
        <authorList>
            <consortium name="Pathogen Informatics"/>
        </authorList>
    </citation>
    <scope>NUCLEOTIDE SEQUENCE [LARGE SCALE GENOMIC DNA]</scope>
</reference>
<evidence type="ECO:0000313" key="1">
    <source>
        <dbReference type="EMBL" id="VDP27822.1"/>
    </source>
</evidence>